<keyword evidence="2" id="KW-0479">Metal-binding</keyword>
<evidence type="ECO:0000256" key="3">
    <source>
        <dbReference type="ARBA" id="ARBA00022771"/>
    </source>
</evidence>
<evidence type="ECO:0000256" key="5">
    <source>
        <dbReference type="ARBA" id="ARBA00022833"/>
    </source>
</evidence>
<evidence type="ECO:0000256" key="6">
    <source>
        <dbReference type="PROSITE-ProRule" id="PRU00175"/>
    </source>
</evidence>
<dbReference type="EMBL" id="CP009815">
    <property type="protein sequence ID" value="ATZ54743.1"/>
    <property type="molecule type" value="Genomic_DNA"/>
</dbReference>
<evidence type="ECO:0000259" key="7">
    <source>
        <dbReference type="PROSITE" id="PS50089"/>
    </source>
</evidence>
<dbReference type="SUPFAM" id="SSF57850">
    <property type="entry name" value="RING/U-box"/>
    <property type="match status" value="1"/>
</dbReference>
<evidence type="ECO:0000256" key="4">
    <source>
        <dbReference type="ARBA" id="ARBA00022786"/>
    </source>
</evidence>
<evidence type="ECO:0000256" key="1">
    <source>
        <dbReference type="ARBA" id="ARBA00004906"/>
    </source>
</evidence>
<dbReference type="Pfam" id="PF12678">
    <property type="entry name" value="zf-rbx1"/>
    <property type="match status" value="1"/>
</dbReference>
<keyword evidence="9" id="KW-1185">Reference proteome</keyword>
<reference evidence="8 9" key="1">
    <citation type="journal article" date="2011" name="PLoS Genet.">
        <title>Genomic analysis of the necrotrophic fungal pathogens Sclerotinia sclerotiorum and Botrytis cinerea.</title>
        <authorList>
            <person name="Amselem J."/>
            <person name="Cuomo C.A."/>
            <person name="van Kan J.A."/>
            <person name="Viaud M."/>
            <person name="Benito E.P."/>
            <person name="Couloux A."/>
            <person name="Coutinho P.M."/>
            <person name="de Vries R.P."/>
            <person name="Dyer P.S."/>
            <person name="Fillinger S."/>
            <person name="Fournier E."/>
            <person name="Gout L."/>
            <person name="Hahn M."/>
            <person name="Kohn L."/>
            <person name="Lapalu N."/>
            <person name="Plummer K.M."/>
            <person name="Pradier J.M."/>
            <person name="Quevillon E."/>
            <person name="Sharon A."/>
            <person name="Simon A."/>
            <person name="ten Have A."/>
            <person name="Tudzynski B."/>
            <person name="Tudzynski P."/>
            <person name="Wincker P."/>
            <person name="Andrew M."/>
            <person name="Anthouard V."/>
            <person name="Beever R.E."/>
            <person name="Beffa R."/>
            <person name="Benoit I."/>
            <person name="Bouzid O."/>
            <person name="Brault B."/>
            <person name="Chen Z."/>
            <person name="Choquer M."/>
            <person name="Collemare J."/>
            <person name="Cotton P."/>
            <person name="Danchin E.G."/>
            <person name="Da Silva C."/>
            <person name="Gautier A."/>
            <person name="Giraud C."/>
            <person name="Giraud T."/>
            <person name="Gonzalez C."/>
            <person name="Grossetete S."/>
            <person name="Guldener U."/>
            <person name="Henrissat B."/>
            <person name="Howlett B.J."/>
            <person name="Kodira C."/>
            <person name="Kretschmer M."/>
            <person name="Lappartient A."/>
            <person name="Leroch M."/>
            <person name="Levis C."/>
            <person name="Mauceli E."/>
            <person name="Neuveglise C."/>
            <person name="Oeser B."/>
            <person name="Pearson M."/>
            <person name="Poulain J."/>
            <person name="Poussereau N."/>
            <person name="Quesneville H."/>
            <person name="Rascle C."/>
            <person name="Schumacher J."/>
            <person name="Segurens B."/>
            <person name="Sexton A."/>
            <person name="Silva E."/>
            <person name="Sirven C."/>
            <person name="Soanes D.M."/>
            <person name="Talbot N.J."/>
            <person name="Templeton M."/>
            <person name="Yandava C."/>
            <person name="Yarden O."/>
            <person name="Zeng Q."/>
            <person name="Rollins J.A."/>
            <person name="Lebrun M.H."/>
            <person name="Dickman M."/>
        </authorList>
    </citation>
    <scope>NUCLEOTIDE SEQUENCE [LARGE SCALE GENOMIC DNA]</scope>
    <source>
        <strain evidence="8 9">B05.10</strain>
    </source>
</reference>
<dbReference type="GO" id="GO:0051603">
    <property type="term" value="P:proteolysis involved in protein catabolic process"/>
    <property type="evidence" value="ECO:0007669"/>
    <property type="project" value="UniProtKB-ARBA"/>
</dbReference>
<dbReference type="VEuPathDB" id="FungiDB:Bcin11g00850"/>
<dbReference type="RefSeq" id="XP_001546931.1">
    <property type="nucleotide sequence ID" value="XM_001546881.2"/>
</dbReference>
<feature type="domain" description="RING-type" evidence="7">
    <location>
        <begin position="122"/>
        <end position="171"/>
    </location>
</feature>
<dbReference type="GO" id="GO:0016567">
    <property type="term" value="P:protein ubiquitination"/>
    <property type="evidence" value="ECO:0007669"/>
    <property type="project" value="UniProtKB-UniPathway"/>
</dbReference>
<organism evidence="8 9">
    <name type="scientific">Botryotinia fuckeliana (strain B05.10)</name>
    <name type="common">Noble rot fungus</name>
    <name type="synonym">Botrytis cinerea</name>
    <dbReference type="NCBI Taxonomy" id="332648"/>
    <lineage>
        <taxon>Eukaryota</taxon>
        <taxon>Fungi</taxon>
        <taxon>Dikarya</taxon>
        <taxon>Ascomycota</taxon>
        <taxon>Pezizomycotina</taxon>
        <taxon>Leotiomycetes</taxon>
        <taxon>Helotiales</taxon>
        <taxon>Sclerotiniaceae</taxon>
        <taxon>Botrytis</taxon>
    </lineage>
</organism>
<protein>
    <recommendedName>
        <fullName evidence="7">RING-type domain-containing protein</fullName>
    </recommendedName>
</protein>
<dbReference type="InterPro" id="IPR024766">
    <property type="entry name" value="Znf_RING_H2"/>
</dbReference>
<keyword evidence="3 6" id="KW-0863">Zinc-finger</keyword>
<dbReference type="AlphaFoldDB" id="A0A384JVZ2"/>
<gene>
    <name evidence="8" type="ORF">BCIN_11g00850</name>
</gene>
<reference evidence="8 9" key="2">
    <citation type="journal article" date="2012" name="Eukaryot. Cell">
        <title>Genome update of Botrytis cinerea strains B05.10 and T4.</title>
        <authorList>
            <person name="Staats M."/>
            <person name="van Kan J.A."/>
        </authorList>
    </citation>
    <scope>NUCLEOTIDE SEQUENCE [LARGE SCALE GENOMIC DNA]</scope>
    <source>
        <strain evidence="8 9">B05.10</strain>
    </source>
</reference>
<dbReference type="InterPro" id="IPR001841">
    <property type="entry name" value="Znf_RING"/>
</dbReference>
<dbReference type="GeneID" id="5427395"/>
<dbReference type="KEGG" id="bfu:BCIN_11g00850"/>
<sequence length="198" mass="22281">MPPMNAHDATQAEGTDPIVFIAETEEGNGAVFLDQHYLLGDDMRMQLSNTGPLPYDISNPSLQAGAGNTFLQFYRDIRSQFITSAQEERRLGETLLEEKKEAIRALLKPVQNSTHELSPCFCNEPYADTTAKIDNNSHEPVKMPECQHVFGKCCIVQWLGDNTPSTCPMCRRVVPLPRDEPVTQNETEDGYSIIDYHY</sequence>
<dbReference type="UniPathway" id="UPA00143"/>
<evidence type="ECO:0000313" key="9">
    <source>
        <dbReference type="Proteomes" id="UP000001798"/>
    </source>
</evidence>
<proteinExistence type="predicted"/>
<dbReference type="Gene3D" id="3.30.40.10">
    <property type="entry name" value="Zinc/RING finger domain, C3HC4 (zinc finger)"/>
    <property type="match status" value="1"/>
</dbReference>
<dbReference type="Proteomes" id="UP000001798">
    <property type="component" value="Chromosome 11"/>
</dbReference>
<keyword evidence="4" id="KW-0833">Ubl conjugation pathway</keyword>
<dbReference type="GO" id="GO:0008270">
    <property type="term" value="F:zinc ion binding"/>
    <property type="evidence" value="ECO:0007669"/>
    <property type="project" value="UniProtKB-KW"/>
</dbReference>
<evidence type="ECO:0000313" key="8">
    <source>
        <dbReference type="EMBL" id="ATZ54743.1"/>
    </source>
</evidence>
<comment type="pathway">
    <text evidence="1">Protein modification; protein ubiquitination.</text>
</comment>
<accession>A0A384JVZ2</accession>
<dbReference type="OrthoDB" id="8062037at2759"/>
<keyword evidence="5" id="KW-0862">Zinc</keyword>
<dbReference type="PROSITE" id="PS50089">
    <property type="entry name" value="ZF_RING_2"/>
    <property type="match status" value="1"/>
</dbReference>
<name>A0A384JVZ2_BOTFB</name>
<reference evidence="8 9" key="3">
    <citation type="journal article" date="2017" name="Mol. Plant Pathol.">
        <title>A gapless genome sequence of the fungus Botrytis cinerea.</title>
        <authorList>
            <person name="Van Kan J.A."/>
            <person name="Stassen J.H."/>
            <person name="Mosbach A."/>
            <person name="Van Der Lee T.A."/>
            <person name="Faino L."/>
            <person name="Farmer A.D."/>
            <person name="Papasotiriou D.G."/>
            <person name="Zhou S."/>
            <person name="Seidl M.F."/>
            <person name="Cottam E."/>
            <person name="Edel D."/>
            <person name="Hahn M."/>
            <person name="Schwartz D.C."/>
            <person name="Dietrich R.A."/>
            <person name="Widdison S."/>
            <person name="Scalliet G."/>
        </authorList>
    </citation>
    <scope>NUCLEOTIDE SEQUENCE [LARGE SCALE GENOMIC DNA]</scope>
    <source>
        <strain evidence="8 9">B05.10</strain>
    </source>
</reference>
<dbReference type="InterPro" id="IPR013083">
    <property type="entry name" value="Znf_RING/FYVE/PHD"/>
</dbReference>
<evidence type="ECO:0000256" key="2">
    <source>
        <dbReference type="ARBA" id="ARBA00022723"/>
    </source>
</evidence>